<dbReference type="GO" id="GO:0000455">
    <property type="term" value="P:enzyme-directed rRNA pseudouridine synthesis"/>
    <property type="evidence" value="ECO:0007669"/>
    <property type="project" value="TreeGrafter"/>
</dbReference>
<dbReference type="eggNOG" id="KOG1919">
    <property type="taxonomic scope" value="Eukaryota"/>
</dbReference>
<evidence type="ECO:0000313" key="2">
    <source>
        <dbReference type="EMBL" id="ABN67328.2"/>
    </source>
</evidence>
<evidence type="ECO:0000259" key="1">
    <source>
        <dbReference type="Pfam" id="PF00849"/>
    </source>
</evidence>
<proteinExistence type="predicted"/>
<dbReference type="GO" id="GO:0003723">
    <property type="term" value="F:RNA binding"/>
    <property type="evidence" value="ECO:0007669"/>
    <property type="project" value="InterPro"/>
</dbReference>
<dbReference type="OrthoDB" id="424794at2759"/>
<dbReference type="InterPro" id="IPR006145">
    <property type="entry name" value="PsdUridine_synth_RsuA/RluA"/>
</dbReference>
<dbReference type="HOGENOM" id="CLU_016902_12_1_1"/>
<dbReference type="AlphaFoldDB" id="A3LWS8"/>
<feature type="domain" description="Pseudouridine synthase RsuA/RluA-like" evidence="1">
    <location>
        <begin position="123"/>
        <end position="276"/>
    </location>
</feature>
<protein>
    <submittedName>
        <fullName evidence="2">DRAP deaminase and pseudouridylate synthase</fullName>
        <ecNumber evidence="2">4.2.1.70</ecNumber>
    </submittedName>
</protein>
<dbReference type="SUPFAM" id="SSF55120">
    <property type="entry name" value="Pseudouridine synthase"/>
    <property type="match status" value="1"/>
</dbReference>
<dbReference type="GeneID" id="4840104"/>
<sequence>MQSSVYVFENGLRKVRPYYLQFNTHPKPRWIGRTVVDVFSSEFGEAKDILRLDIDNELMYIRTGFGRKGGETVLKGWDSIGDRILDKFDVICNSKHMHEPSVPECPLQLHEDTRLKIVFENEDMLVVDKPSGIPTHPTGNYYYNTMTEILKHDLNMKNVWPFHRLDKVTSGILIFGKSKTACDTYSSIFQNEKDNISKQYLARIEGEFPTTEVMVNCPIFSVNSTGGYIKPLNADMLPINSTTVFKRLRYSKELNQSIVICRPLTGRMHQIRIHLRNIGHPIVNDYLYNPTNDELHNQEINKINGSIEVEIYNRLFEKYPSFGKVQPVDVTIAKTDECIDLFEIASIKDDNRLQSKLQELQKLRQESLARLKSKNNTTCTECNRQLFDTNKDMTDSQIWLHAYKYQYIGDLKFSFQTEEPSWCSI</sequence>
<dbReference type="CDD" id="cd02557">
    <property type="entry name" value="PseudoU_synth_ScRIB2"/>
    <property type="match status" value="1"/>
</dbReference>
<dbReference type="PANTHER" id="PTHR21600:SF40">
    <property type="entry name" value="PSEUDOURIDYLATE SYNTHASE RPUSD2"/>
    <property type="match status" value="1"/>
</dbReference>
<dbReference type="EMBL" id="CP000500">
    <property type="protein sequence ID" value="ABN67328.2"/>
    <property type="molecule type" value="Genomic_DNA"/>
</dbReference>
<dbReference type="EC" id="4.2.1.70" evidence="2"/>
<dbReference type="STRING" id="322104.A3LWS8"/>
<organism evidence="2 3">
    <name type="scientific">Scheffersomyces stipitis (strain ATCC 58785 / CBS 6054 / NBRC 10063 / NRRL Y-11545)</name>
    <name type="common">Yeast</name>
    <name type="synonym">Pichia stipitis</name>
    <dbReference type="NCBI Taxonomy" id="322104"/>
    <lineage>
        <taxon>Eukaryota</taxon>
        <taxon>Fungi</taxon>
        <taxon>Dikarya</taxon>
        <taxon>Ascomycota</taxon>
        <taxon>Saccharomycotina</taxon>
        <taxon>Pichiomycetes</taxon>
        <taxon>Debaryomycetaceae</taxon>
        <taxon>Scheffersomyces</taxon>
    </lineage>
</organism>
<dbReference type="Proteomes" id="UP000002258">
    <property type="component" value="Chromosome 6"/>
</dbReference>
<dbReference type="KEGG" id="pic:PICST_61490"/>
<keyword evidence="3" id="KW-1185">Reference proteome</keyword>
<dbReference type="InterPro" id="IPR050188">
    <property type="entry name" value="RluA_PseudoU_synthase"/>
</dbReference>
<evidence type="ECO:0000313" key="3">
    <source>
        <dbReference type="Proteomes" id="UP000002258"/>
    </source>
</evidence>
<name>A3LWS8_PICST</name>
<dbReference type="RefSeq" id="XP_001385357.2">
    <property type="nucleotide sequence ID" value="XM_001385320.1"/>
</dbReference>
<accession>A3LWS8</accession>
<dbReference type="GO" id="GO:0009982">
    <property type="term" value="F:pseudouridine synthase activity"/>
    <property type="evidence" value="ECO:0007669"/>
    <property type="project" value="InterPro"/>
</dbReference>
<dbReference type="OMA" id="THKHEPP"/>
<dbReference type="PANTHER" id="PTHR21600">
    <property type="entry name" value="MITOCHONDRIAL RNA PSEUDOURIDINE SYNTHASE"/>
    <property type="match status" value="1"/>
</dbReference>
<dbReference type="InParanoid" id="A3LWS8"/>
<reference evidence="2 3" key="1">
    <citation type="journal article" date="2007" name="Nat. Biotechnol.">
        <title>Genome sequence of the lignocellulose-bioconverting and xylose-fermenting yeast Pichia stipitis.</title>
        <authorList>
            <person name="Jeffries T.W."/>
            <person name="Grigoriev I.V."/>
            <person name="Grimwood J."/>
            <person name="Laplaza J.M."/>
            <person name="Aerts A."/>
            <person name="Salamov A."/>
            <person name="Schmutz J."/>
            <person name="Lindquist E."/>
            <person name="Dehal P."/>
            <person name="Shapiro H."/>
            <person name="Jin Y.S."/>
            <person name="Passoth V."/>
            <person name="Richardson P.M."/>
        </authorList>
    </citation>
    <scope>NUCLEOTIDE SEQUENCE [LARGE SCALE GENOMIC DNA]</scope>
    <source>
        <strain evidence="3">ATCC 58785 / CBS 6054 / NBRC 10063 / NRRL Y-11545</strain>
    </source>
</reference>
<dbReference type="GO" id="GO:0004730">
    <property type="term" value="F:pseudouridylate synthase activity"/>
    <property type="evidence" value="ECO:0007669"/>
    <property type="project" value="UniProtKB-EC"/>
</dbReference>
<gene>
    <name evidence="2" type="primary">RIB6</name>
    <name evidence="2" type="ORF">PICST_61490</name>
</gene>
<dbReference type="Pfam" id="PF00849">
    <property type="entry name" value="PseudoU_synth_2"/>
    <property type="match status" value="1"/>
</dbReference>
<dbReference type="InterPro" id="IPR020103">
    <property type="entry name" value="PsdUridine_synth_cat_dom_sf"/>
</dbReference>
<keyword evidence="2" id="KW-0456">Lyase</keyword>
<dbReference type="Gene3D" id="3.30.2350.10">
    <property type="entry name" value="Pseudouridine synthase"/>
    <property type="match status" value="1"/>
</dbReference>